<sequence length="207" mass="22101">MALQVTSVLWKAHVEDRAVAADDFQVATNSIDPQAMGPSDILVELLYLSVDPYMRGMMRDSKGYYRQPFTPGEPLSSRGLARVLRAGPDVGSGFEEGDVLSGMLPWSSHAVLNRRAQAALQLVDSRLLGKLPLPTFLGALGAPGMTAWAGLKRIAEPIKQGEVAFVSGAAGAVGLVAGQLLKHKYGCKVIGSAGSNEKVRGMQRCWH</sequence>
<dbReference type="EMBL" id="FNXT01001149">
    <property type="protein sequence ID" value="SZX72700.1"/>
    <property type="molecule type" value="Genomic_DNA"/>
</dbReference>
<protein>
    <recommendedName>
        <fullName evidence="2">Oxidoreductase N-terminal domain-containing protein</fullName>
    </recommendedName>
</protein>
<dbReference type="PANTHER" id="PTHR43205:SF7">
    <property type="entry name" value="PROSTAGLANDIN REDUCTASE 1"/>
    <property type="match status" value="1"/>
</dbReference>
<keyword evidence="4" id="KW-1185">Reference proteome</keyword>
<gene>
    <name evidence="3" type="ORF">BQ4739_LOCUS12850</name>
</gene>
<evidence type="ECO:0000256" key="1">
    <source>
        <dbReference type="ARBA" id="ARBA00023002"/>
    </source>
</evidence>
<dbReference type="AlphaFoldDB" id="A0A383W659"/>
<feature type="domain" description="Oxidoreductase N-terminal" evidence="2">
    <location>
        <begin position="19"/>
        <end position="114"/>
    </location>
</feature>
<dbReference type="PANTHER" id="PTHR43205">
    <property type="entry name" value="PROSTAGLANDIN REDUCTASE"/>
    <property type="match status" value="1"/>
</dbReference>
<dbReference type="Gene3D" id="3.90.180.10">
    <property type="entry name" value="Medium-chain alcohol dehydrogenases, catalytic domain"/>
    <property type="match status" value="1"/>
</dbReference>
<organism evidence="3 4">
    <name type="scientific">Tetradesmus obliquus</name>
    <name type="common">Green alga</name>
    <name type="synonym">Acutodesmus obliquus</name>
    <dbReference type="NCBI Taxonomy" id="3088"/>
    <lineage>
        <taxon>Eukaryota</taxon>
        <taxon>Viridiplantae</taxon>
        <taxon>Chlorophyta</taxon>
        <taxon>core chlorophytes</taxon>
        <taxon>Chlorophyceae</taxon>
        <taxon>CS clade</taxon>
        <taxon>Sphaeropleales</taxon>
        <taxon>Scenedesmaceae</taxon>
        <taxon>Tetradesmus</taxon>
    </lineage>
</organism>
<evidence type="ECO:0000313" key="3">
    <source>
        <dbReference type="EMBL" id="SZX72700.1"/>
    </source>
</evidence>
<evidence type="ECO:0000259" key="2">
    <source>
        <dbReference type="Pfam" id="PF16884"/>
    </source>
</evidence>
<dbReference type="Proteomes" id="UP000256970">
    <property type="component" value="Unassembled WGS sequence"/>
</dbReference>
<keyword evidence="1" id="KW-0560">Oxidoreductase</keyword>
<dbReference type="InterPro" id="IPR011032">
    <property type="entry name" value="GroES-like_sf"/>
</dbReference>
<proteinExistence type="predicted"/>
<dbReference type="GO" id="GO:0016628">
    <property type="term" value="F:oxidoreductase activity, acting on the CH-CH group of donors, NAD or NADP as acceptor"/>
    <property type="evidence" value="ECO:0007669"/>
    <property type="project" value="InterPro"/>
</dbReference>
<name>A0A383W659_TETOB</name>
<accession>A0A383W659</accession>
<evidence type="ECO:0000313" key="4">
    <source>
        <dbReference type="Proteomes" id="UP000256970"/>
    </source>
</evidence>
<dbReference type="Pfam" id="PF16884">
    <property type="entry name" value="ADH_N_2"/>
    <property type="match status" value="1"/>
</dbReference>
<reference evidence="3 4" key="1">
    <citation type="submission" date="2016-10" db="EMBL/GenBank/DDBJ databases">
        <authorList>
            <person name="Cai Z."/>
        </authorList>
    </citation>
    <scope>NUCLEOTIDE SEQUENCE [LARGE SCALE GENOMIC DNA]</scope>
</reference>
<dbReference type="SUPFAM" id="SSF50129">
    <property type="entry name" value="GroES-like"/>
    <property type="match status" value="1"/>
</dbReference>
<dbReference type="InterPro" id="IPR041694">
    <property type="entry name" value="ADH_N_2"/>
</dbReference>
<dbReference type="InterPro" id="IPR045010">
    <property type="entry name" value="MDR_fam"/>
</dbReference>
<dbReference type="Gene3D" id="3.40.50.720">
    <property type="entry name" value="NAD(P)-binding Rossmann-like Domain"/>
    <property type="match status" value="1"/>
</dbReference>